<evidence type="ECO:0000313" key="2">
    <source>
        <dbReference type="Proteomes" id="UP000199126"/>
    </source>
</evidence>
<accession>A0A1H8WM54</accession>
<dbReference type="AlphaFoldDB" id="A0A1H8WM54"/>
<dbReference type="PANTHER" id="PTHR32432:SF13">
    <property type="entry name" value="ETHANOLAMINE AMMONIA-LYASE REACTIVASE EUTA"/>
    <property type="match status" value="1"/>
</dbReference>
<organism evidence="1 2">
    <name type="scientific">Halogranum amylolyticum</name>
    <dbReference type="NCBI Taxonomy" id="660520"/>
    <lineage>
        <taxon>Archaea</taxon>
        <taxon>Methanobacteriati</taxon>
        <taxon>Methanobacteriota</taxon>
        <taxon>Stenosarchaea group</taxon>
        <taxon>Halobacteria</taxon>
        <taxon>Halobacteriales</taxon>
        <taxon>Haloferacaceae</taxon>
    </lineage>
</organism>
<dbReference type="OrthoDB" id="163865at2157"/>
<gene>
    <name evidence="1" type="ORF">SAMN04487948_13415</name>
</gene>
<dbReference type="InterPro" id="IPR009377">
    <property type="entry name" value="EutA"/>
</dbReference>
<keyword evidence="2" id="KW-1185">Reference proteome</keyword>
<evidence type="ECO:0000313" key="1">
    <source>
        <dbReference type="EMBL" id="SEP28760.1"/>
    </source>
</evidence>
<reference evidence="2" key="1">
    <citation type="submission" date="2016-10" db="EMBL/GenBank/DDBJ databases">
        <authorList>
            <person name="Varghese N."/>
            <person name="Submissions S."/>
        </authorList>
    </citation>
    <scope>NUCLEOTIDE SEQUENCE [LARGE SCALE GENOMIC DNA]</scope>
    <source>
        <strain evidence="2">CGMCC 1.10121</strain>
    </source>
</reference>
<dbReference type="EMBL" id="FODV01000034">
    <property type="protein sequence ID" value="SEP28760.1"/>
    <property type="molecule type" value="Genomic_DNA"/>
</dbReference>
<proteinExistence type="predicted"/>
<dbReference type="Pfam" id="PF06277">
    <property type="entry name" value="EutA"/>
    <property type="match status" value="1"/>
</dbReference>
<dbReference type="InterPro" id="IPR050696">
    <property type="entry name" value="FtsA/MreB"/>
</dbReference>
<name>A0A1H8WM54_9EURY</name>
<dbReference type="Proteomes" id="UP000199126">
    <property type="component" value="Unassembled WGS sequence"/>
</dbReference>
<dbReference type="PANTHER" id="PTHR32432">
    <property type="entry name" value="CELL DIVISION PROTEIN FTSA-RELATED"/>
    <property type="match status" value="1"/>
</dbReference>
<dbReference type="Gene3D" id="3.30.420.40">
    <property type="match status" value="1"/>
</dbReference>
<dbReference type="RefSeq" id="WP_089827967.1">
    <property type="nucleotide sequence ID" value="NZ_FODV01000034.1"/>
</dbReference>
<dbReference type="PIRSF" id="PIRSF012293">
    <property type="entry name" value="EutA"/>
    <property type="match status" value="1"/>
</dbReference>
<dbReference type="InterPro" id="IPR043129">
    <property type="entry name" value="ATPase_NBD"/>
</dbReference>
<dbReference type="SUPFAM" id="SSF53067">
    <property type="entry name" value="Actin-like ATPase domain"/>
    <property type="match status" value="1"/>
</dbReference>
<sequence length="485" mass="50712">MAAETPTLTSVGIDIGTTTTQLIISELTLSTTGLGAVTVEIEDTDIVYRGTIYETPLLDHQTLDVDAIADLVTTEFETAGYTPENIDSGAVIVTGESSYKTNAEELVTRIAADAGEFVVATAGPELESVLAGTGSGAATWARQREATILNVDIGGGTTNMCLFAGDSVVETRCLDVGGRLLRFDPSGALTHISLPAAQLLEEAGLSLEIGSRPADEELRELAALMADAVFETIDGTGCSSITKALTIGESEYASRSIDGICFSGGVGQLIVSDTDNDLFAYHDFGNFLAAAIRDRLDSSPVAYRSPNETIRATVIGAGTQTTSFSGTTVSLDEDALPLRNLPVVEASLTATDCTSLAAEVCRCLEHALALHETQQLAGLVLALPDVGSLSYDRMQTLAQALTQGYADAGYTRRQLPVVIVLRQNCAKALAQCLRASSTELSPLVVIDEIAVSDGDYLDVGEPMLSSQAVPVVVKSLIFGSPSAAD</sequence>
<protein>
    <submittedName>
        <fullName evidence="1">Ethanolamine utilization protein EutA</fullName>
    </submittedName>
</protein>